<name>A0A6A4QFL9_LUPAL</name>
<protein>
    <submittedName>
        <fullName evidence="1">Uncharacterized protein</fullName>
    </submittedName>
</protein>
<evidence type="ECO:0000313" key="2">
    <source>
        <dbReference type="Proteomes" id="UP000447434"/>
    </source>
</evidence>
<sequence length="102" mass="11637">MKSRVCFESSTISLKKESDQISWSNNGSDISNSNINLDLSTKPVMNNPISSENGNSIKSIAITQLLQCSSRSNVEEESFTNMFHNIEDQQNFWPWPEHNHFN</sequence>
<evidence type="ECO:0000313" key="1">
    <source>
        <dbReference type="EMBL" id="KAE9612660.1"/>
    </source>
</evidence>
<gene>
    <name evidence="1" type="ORF">Lalb_Chr06g0175431</name>
</gene>
<keyword evidence="2" id="KW-1185">Reference proteome</keyword>
<reference evidence="2" key="1">
    <citation type="journal article" date="2020" name="Nat. Commun.">
        <title>Genome sequence of the cluster root forming white lupin.</title>
        <authorList>
            <person name="Hufnagel B."/>
            <person name="Marques A."/>
            <person name="Soriano A."/>
            <person name="Marques L."/>
            <person name="Divol F."/>
            <person name="Doumas P."/>
            <person name="Sallet E."/>
            <person name="Mancinotti D."/>
            <person name="Carrere S."/>
            <person name="Marande W."/>
            <person name="Arribat S."/>
            <person name="Keller J."/>
            <person name="Huneau C."/>
            <person name="Blein T."/>
            <person name="Aime D."/>
            <person name="Laguerre M."/>
            <person name="Taylor J."/>
            <person name="Schubert V."/>
            <person name="Nelson M."/>
            <person name="Geu-Flores F."/>
            <person name="Crespi M."/>
            <person name="Gallardo-Guerrero K."/>
            <person name="Delaux P.-M."/>
            <person name="Salse J."/>
            <person name="Berges H."/>
            <person name="Guyot R."/>
            <person name="Gouzy J."/>
            <person name="Peret B."/>
        </authorList>
    </citation>
    <scope>NUCLEOTIDE SEQUENCE [LARGE SCALE GENOMIC DNA]</scope>
    <source>
        <strain evidence="2">cv. Amiga</strain>
    </source>
</reference>
<dbReference type="AlphaFoldDB" id="A0A6A4QFL9"/>
<organism evidence="1 2">
    <name type="scientific">Lupinus albus</name>
    <name type="common">White lupine</name>
    <name type="synonym">Lupinus termis</name>
    <dbReference type="NCBI Taxonomy" id="3870"/>
    <lineage>
        <taxon>Eukaryota</taxon>
        <taxon>Viridiplantae</taxon>
        <taxon>Streptophyta</taxon>
        <taxon>Embryophyta</taxon>
        <taxon>Tracheophyta</taxon>
        <taxon>Spermatophyta</taxon>
        <taxon>Magnoliopsida</taxon>
        <taxon>eudicotyledons</taxon>
        <taxon>Gunneridae</taxon>
        <taxon>Pentapetalae</taxon>
        <taxon>rosids</taxon>
        <taxon>fabids</taxon>
        <taxon>Fabales</taxon>
        <taxon>Fabaceae</taxon>
        <taxon>Papilionoideae</taxon>
        <taxon>50 kb inversion clade</taxon>
        <taxon>genistoids sensu lato</taxon>
        <taxon>core genistoids</taxon>
        <taxon>Genisteae</taxon>
        <taxon>Lupinus</taxon>
    </lineage>
</organism>
<dbReference type="EMBL" id="WOCE01000006">
    <property type="protein sequence ID" value="KAE9612660.1"/>
    <property type="molecule type" value="Genomic_DNA"/>
</dbReference>
<proteinExistence type="predicted"/>
<accession>A0A6A4QFL9</accession>
<comment type="caution">
    <text evidence="1">The sequence shown here is derived from an EMBL/GenBank/DDBJ whole genome shotgun (WGS) entry which is preliminary data.</text>
</comment>
<dbReference type="Proteomes" id="UP000447434">
    <property type="component" value="Chromosome 6"/>
</dbReference>